<dbReference type="SUPFAM" id="SSF52540">
    <property type="entry name" value="P-loop containing nucleoside triphosphate hydrolases"/>
    <property type="match status" value="1"/>
</dbReference>
<keyword evidence="1" id="KW-0418">Kinase</keyword>
<reference evidence="2" key="1">
    <citation type="submission" date="2017-02" db="EMBL/GenBank/DDBJ databases">
        <authorList>
            <person name="Varghese N."/>
            <person name="Submissions S."/>
        </authorList>
    </citation>
    <scope>NUCLEOTIDE SEQUENCE [LARGE SCALE GENOMIC DNA]</scope>
    <source>
        <strain evidence="2">DSM 15739</strain>
    </source>
</reference>
<evidence type="ECO:0000313" key="2">
    <source>
        <dbReference type="Proteomes" id="UP000189941"/>
    </source>
</evidence>
<gene>
    <name evidence="1" type="ORF">SAMN02746011_01479</name>
</gene>
<dbReference type="STRING" id="1121925.SAMN02746011_01479"/>
<sequence length="53" mass="6137">MTLVLLGLPGAGKGTQDKRIAEEYHLTAIQLVKCYEKQPRERYIRTQSARIYE</sequence>
<protein>
    <submittedName>
        <fullName evidence="1">Adenylate kinase and related kinases</fullName>
    </submittedName>
</protein>
<proteinExistence type="predicted"/>
<dbReference type="Gene3D" id="3.40.50.300">
    <property type="entry name" value="P-loop containing nucleotide triphosphate hydrolases"/>
    <property type="match status" value="1"/>
</dbReference>
<dbReference type="InterPro" id="IPR027417">
    <property type="entry name" value="P-loop_NTPase"/>
</dbReference>
<name>A0A1T4MNC8_9LACT</name>
<dbReference type="GO" id="GO:0016301">
    <property type="term" value="F:kinase activity"/>
    <property type="evidence" value="ECO:0007669"/>
    <property type="project" value="UniProtKB-KW"/>
</dbReference>
<keyword evidence="2" id="KW-1185">Reference proteome</keyword>
<organism evidence="1 2">
    <name type="scientific">Globicatella sulfidifaciens DSM 15739</name>
    <dbReference type="NCBI Taxonomy" id="1121925"/>
    <lineage>
        <taxon>Bacteria</taxon>
        <taxon>Bacillati</taxon>
        <taxon>Bacillota</taxon>
        <taxon>Bacilli</taxon>
        <taxon>Lactobacillales</taxon>
        <taxon>Aerococcaceae</taxon>
        <taxon>Globicatella</taxon>
    </lineage>
</organism>
<keyword evidence="1" id="KW-0808">Transferase</keyword>
<dbReference type="Proteomes" id="UP000189941">
    <property type="component" value="Unassembled WGS sequence"/>
</dbReference>
<dbReference type="AlphaFoldDB" id="A0A1T4MNC8"/>
<dbReference type="EMBL" id="FUWO01000013">
    <property type="protein sequence ID" value="SJZ68381.1"/>
    <property type="molecule type" value="Genomic_DNA"/>
</dbReference>
<evidence type="ECO:0000313" key="1">
    <source>
        <dbReference type="EMBL" id="SJZ68381.1"/>
    </source>
</evidence>
<accession>A0A1T4MNC8</accession>